<reference evidence="1 2" key="1">
    <citation type="journal article" date="2024" name="J Genomics">
        <title>Draft genome sequencing and assembly of Favolaschia claudopus CIRM-BRFM 2984 isolated from oak limbs.</title>
        <authorList>
            <person name="Navarro D."/>
            <person name="Drula E."/>
            <person name="Chaduli D."/>
            <person name="Cazenave R."/>
            <person name="Ahrendt S."/>
            <person name="Wang J."/>
            <person name="Lipzen A."/>
            <person name="Daum C."/>
            <person name="Barry K."/>
            <person name="Grigoriev I.V."/>
            <person name="Favel A."/>
            <person name="Rosso M.N."/>
            <person name="Martin F."/>
        </authorList>
    </citation>
    <scope>NUCLEOTIDE SEQUENCE [LARGE SCALE GENOMIC DNA]</scope>
    <source>
        <strain evidence="1 2">CIRM-BRFM 2984</strain>
    </source>
</reference>
<organism evidence="1 2">
    <name type="scientific">Favolaschia claudopus</name>
    <dbReference type="NCBI Taxonomy" id="2862362"/>
    <lineage>
        <taxon>Eukaryota</taxon>
        <taxon>Fungi</taxon>
        <taxon>Dikarya</taxon>
        <taxon>Basidiomycota</taxon>
        <taxon>Agaricomycotina</taxon>
        <taxon>Agaricomycetes</taxon>
        <taxon>Agaricomycetidae</taxon>
        <taxon>Agaricales</taxon>
        <taxon>Marasmiineae</taxon>
        <taxon>Mycenaceae</taxon>
        <taxon>Favolaschia</taxon>
    </lineage>
</organism>
<dbReference type="EMBL" id="JAWWNJ010000164">
    <property type="protein sequence ID" value="KAK6977891.1"/>
    <property type="molecule type" value="Genomic_DNA"/>
</dbReference>
<protein>
    <submittedName>
        <fullName evidence="1">Uncharacterized protein</fullName>
    </submittedName>
</protein>
<keyword evidence="2" id="KW-1185">Reference proteome</keyword>
<gene>
    <name evidence="1" type="ORF">R3P38DRAFT_3236565</name>
</gene>
<accession>A0AAV9ZCI1</accession>
<name>A0AAV9ZCI1_9AGAR</name>
<dbReference type="Proteomes" id="UP001362999">
    <property type="component" value="Unassembled WGS sequence"/>
</dbReference>
<comment type="caution">
    <text evidence="1">The sequence shown here is derived from an EMBL/GenBank/DDBJ whole genome shotgun (WGS) entry which is preliminary data.</text>
</comment>
<evidence type="ECO:0000313" key="2">
    <source>
        <dbReference type="Proteomes" id="UP001362999"/>
    </source>
</evidence>
<dbReference type="AlphaFoldDB" id="A0AAV9ZCI1"/>
<proteinExistence type="predicted"/>
<sequence length="199" mass="22188">MLSPPAHLLYHWVWTLRARRPGASAKTIQQDLQIEMPLWTRILKILGIGDPNCALLFAHSPLPTSRDQLVSSLCLLRVEDAHGDLSILEFAKILGEDQIDSIAQIYPRHPHLNHWYYEAFATFAGGGLPENRLASSILGRLVKGDVLITGTTPGEVRPPTILSGEELGKTLWYYLAAGIKPSDVARERNFERFLGQTVI</sequence>
<evidence type="ECO:0000313" key="1">
    <source>
        <dbReference type="EMBL" id="KAK6977891.1"/>
    </source>
</evidence>